<dbReference type="PANTHER" id="PTHR19446">
    <property type="entry name" value="REVERSE TRANSCRIPTASES"/>
    <property type="match status" value="1"/>
</dbReference>
<evidence type="ECO:0000313" key="2">
    <source>
        <dbReference type="EMBL" id="KAK9686291.1"/>
    </source>
</evidence>
<sequence length="132" mass="15356">MKTLERLIKTRLEWWIESQGYICEHQYGFRRGYSTQHALSHLVTDIQTTFTKNNYLMAIFVDLKDAYNSVNLQLLRARLVQANIPTTIASNIVNLYTERKIVVRSANGEFIGPRTTSRGLAQGICKWRVYRT</sequence>
<evidence type="ECO:0000313" key="3">
    <source>
        <dbReference type="Proteomes" id="UP001458880"/>
    </source>
</evidence>
<organism evidence="2 3">
    <name type="scientific">Popillia japonica</name>
    <name type="common">Japanese beetle</name>
    <dbReference type="NCBI Taxonomy" id="7064"/>
    <lineage>
        <taxon>Eukaryota</taxon>
        <taxon>Metazoa</taxon>
        <taxon>Ecdysozoa</taxon>
        <taxon>Arthropoda</taxon>
        <taxon>Hexapoda</taxon>
        <taxon>Insecta</taxon>
        <taxon>Pterygota</taxon>
        <taxon>Neoptera</taxon>
        <taxon>Endopterygota</taxon>
        <taxon>Coleoptera</taxon>
        <taxon>Polyphaga</taxon>
        <taxon>Scarabaeiformia</taxon>
        <taxon>Scarabaeidae</taxon>
        <taxon>Rutelinae</taxon>
        <taxon>Popillia</taxon>
    </lineage>
</organism>
<accession>A0AAW1IAY4</accession>
<keyword evidence="2" id="KW-0808">Transferase</keyword>
<keyword evidence="3" id="KW-1185">Reference proteome</keyword>
<proteinExistence type="predicted"/>
<protein>
    <submittedName>
        <fullName evidence="2">Reverse transcriptase (RNA-dependent DNA polymerase)</fullName>
    </submittedName>
</protein>
<keyword evidence="2" id="KW-0695">RNA-directed DNA polymerase</keyword>
<dbReference type="EMBL" id="JASPKY010000716">
    <property type="protein sequence ID" value="KAK9686291.1"/>
    <property type="molecule type" value="Genomic_DNA"/>
</dbReference>
<feature type="domain" description="Reverse transcriptase" evidence="1">
    <location>
        <begin position="2"/>
        <end position="124"/>
    </location>
</feature>
<evidence type="ECO:0000259" key="1">
    <source>
        <dbReference type="Pfam" id="PF00078"/>
    </source>
</evidence>
<dbReference type="Proteomes" id="UP001458880">
    <property type="component" value="Unassembled WGS sequence"/>
</dbReference>
<dbReference type="InterPro" id="IPR000477">
    <property type="entry name" value="RT_dom"/>
</dbReference>
<keyword evidence="2" id="KW-0548">Nucleotidyltransferase</keyword>
<dbReference type="AlphaFoldDB" id="A0AAW1IAY4"/>
<name>A0AAW1IAY4_POPJA</name>
<gene>
    <name evidence="2" type="ORF">QE152_g37299</name>
</gene>
<dbReference type="Pfam" id="PF00078">
    <property type="entry name" value="RVT_1"/>
    <property type="match status" value="1"/>
</dbReference>
<dbReference type="GO" id="GO:0003964">
    <property type="term" value="F:RNA-directed DNA polymerase activity"/>
    <property type="evidence" value="ECO:0007669"/>
    <property type="project" value="UniProtKB-KW"/>
</dbReference>
<comment type="caution">
    <text evidence="2">The sequence shown here is derived from an EMBL/GenBank/DDBJ whole genome shotgun (WGS) entry which is preliminary data.</text>
</comment>
<reference evidence="2 3" key="1">
    <citation type="journal article" date="2024" name="BMC Genomics">
        <title>De novo assembly and annotation of Popillia japonica's genome with initial clues to its potential as an invasive pest.</title>
        <authorList>
            <person name="Cucini C."/>
            <person name="Boschi S."/>
            <person name="Funari R."/>
            <person name="Cardaioli E."/>
            <person name="Iannotti N."/>
            <person name="Marturano G."/>
            <person name="Paoli F."/>
            <person name="Bruttini M."/>
            <person name="Carapelli A."/>
            <person name="Frati F."/>
            <person name="Nardi F."/>
        </authorList>
    </citation>
    <scope>NUCLEOTIDE SEQUENCE [LARGE SCALE GENOMIC DNA]</scope>
    <source>
        <strain evidence="2">DMR45628</strain>
    </source>
</reference>